<name>A0ABZ1LNF0_9ACTN</name>
<sequence length="42" mass="4815">MSHDIEREIDRLKGTLAVATRFDGLFLHFEATVLIAEIGEWL</sequence>
<keyword evidence="2" id="KW-1185">Reference proteome</keyword>
<evidence type="ECO:0008006" key="3">
    <source>
        <dbReference type="Google" id="ProtNLM"/>
    </source>
</evidence>
<gene>
    <name evidence="1" type="ORF">OG814_39410</name>
</gene>
<protein>
    <recommendedName>
        <fullName evidence="3">Transposase</fullName>
    </recommendedName>
</protein>
<organism evidence="1 2">
    <name type="scientific">Streptomyces zaomyceticus</name>
    <dbReference type="NCBI Taxonomy" id="68286"/>
    <lineage>
        <taxon>Bacteria</taxon>
        <taxon>Bacillati</taxon>
        <taxon>Actinomycetota</taxon>
        <taxon>Actinomycetes</taxon>
        <taxon>Kitasatosporales</taxon>
        <taxon>Streptomycetaceae</taxon>
        <taxon>Streptomyces</taxon>
    </lineage>
</organism>
<dbReference type="Proteomes" id="UP001622594">
    <property type="component" value="Chromosome"/>
</dbReference>
<dbReference type="EMBL" id="CP108188">
    <property type="protein sequence ID" value="WTR74913.1"/>
    <property type="molecule type" value="Genomic_DNA"/>
</dbReference>
<proteinExistence type="predicted"/>
<reference evidence="1 2" key="1">
    <citation type="submission" date="2022-10" db="EMBL/GenBank/DDBJ databases">
        <title>The complete genomes of actinobacterial strains from the NBC collection.</title>
        <authorList>
            <person name="Joergensen T.S."/>
            <person name="Alvarez Arevalo M."/>
            <person name="Sterndorff E.B."/>
            <person name="Faurdal D."/>
            <person name="Vuksanovic O."/>
            <person name="Mourched A.-S."/>
            <person name="Charusanti P."/>
            <person name="Shaw S."/>
            <person name="Blin K."/>
            <person name="Weber T."/>
        </authorList>
    </citation>
    <scope>NUCLEOTIDE SEQUENCE [LARGE SCALE GENOMIC DNA]</scope>
    <source>
        <strain evidence="1 2">NBC_00123</strain>
    </source>
</reference>
<dbReference type="RefSeq" id="WP_406336922.1">
    <property type="nucleotide sequence ID" value="NZ_CP108188.1"/>
</dbReference>
<accession>A0ABZ1LNF0</accession>
<evidence type="ECO:0000313" key="1">
    <source>
        <dbReference type="EMBL" id="WTR74913.1"/>
    </source>
</evidence>
<evidence type="ECO:0000313" key="2">
    <source>
        <dbReference type="Proteomes" id="UP001622594"/>
    </source>
</evidence>